<dbReference type="STRING" id="999810.G2Y7B2"/>
<dbReference type="Proteomes" id="UP000008177">
    <property type="component" value="Unplaced contigs"/>
</dbReference>
<feature type="signal peptide" evidence="1">
    <location>
        <begin position="1"/>
        <end position="21"/>
    </location>
</feature>
<dbReference type="AlphaFoldDB" id="G2Y7B2"/>
<protein>
    <submittedName>
        <fullName evidence="2">Uncharacterized protein</fullName>
    </submittedName>
</protein>
<keyword evidence="1" id="KW-0732">Signal</keyword>
<dbReference type="EMBL" id="FQ790293">
    <property type="protein sequence ID" value="CCD48514.1"/>
    <property type="molecule type" value="Genomic_DNA"/>
</dbReference>
<accession>G2Y7B2</accession>
<organism evidence="2 3">
    <name type="scientific">Botryotinia fuckeliana (strain T4)</name>
    <name type="common">Noble rot fungus</name>
    <name type="synonym">Botrytis cinerea</name>
    <dbReference type="NCBI Taxonomy" id="999810"/>
    <lineage>
        <taxon>Eukaryota</taxon>
        <taxon>Fungi</taxon>
        <taxon>Dikarya</taxon>
        <taxon>Ascomycota</taxon>
        <taxon>Pezizomycotina</taxon>
        <taxon>Leotiomycetes</taxon>
        <taxon>Helotiales</taxon>
        <taxon>Sclerotiniaceae</taxon>
        <taxon>Botrytis</taxon>
    </lineage>
</organism>
<dbReference type="OrthoDB" id="167398at2759"/>
<evidence type="ECO:0000313" key="2">
    <source>
        <dbReference type="EMBL" id="CCD48514.1"/>
    </source>
</evidence>
<sequence length="97" mass="10723">MASTIMFIFLLVLGICHVAVADNGMIGFGLTMFQHLCCQAYQDSLSALQLSYTAFGKDDISSMDVLMPKITAMELMASDECHATNMPWLQTMACFIR</sequence>
<dbReference type="HOGENOM" id="CLU_2346447_0_0_1"/>
<proteinExistence type="predicted"/>
<feature type="chain" id="PRO_5003440518" evidence="1">
    <location>
        <begin position="22"/>
        <end position="97"/>
    </location>
</feature>
<dbReference type="InParanoid" id="G2Y7B2"/>
<reference evidence="3" key="1">
    <citation type="journal article" date="2011" name="PLoS Genet.">
        <title>Genomic analysis of the necrotrophic fungal pathogens Sclerotinia sclerotiorum and Botrytis cinerea.</title>
        <authorList>
            <person name="Amselem J."/>
            <person name="Cuomo C.A."/>
            <person name="van Kan J.A."/>
            <person name="Viaud M."/>
            <person name="Benito E.P."/>
            <person name="Couloux A."/>
            <person name="Coutinho P.M."/>
            <person name="de Vries R.P."/>
            <person name="Dyer P.S."/>
            <person name="Fillinger S."/>
            <person name="Fournier E."/>
            <person name="Gout L."/>
            <person name="Hahn M."/>
            <person name="Kohn L."/>
            <person name="Lapalu N."/>
            <person name="Plummer K.M."/>
            <person name="Pradier J.M."/>
            <person name="Quevillon E."/>
            <person name="Sharon A."/>
            <person name="Simon A."/>
            <person name="ten Have A."/>
            <person name="Tudzynski B."/>
            <person name="Tudzynski P."/>
            <person name="Wincker P."/>
            <person name="Andrew M."/>
            <person name="Anthouard V."/>
            <person name="Beever R.E."/>
            <person name="Beffa R."/>
            <person name="Benoit I."/>
            <person name="Bouzid O."/>
            <person name="Brault B."/>
            <person name="Chen Z."/>
            <person name="Choquer M."/>
            <person name="Collemare J."/>
            <person name="Cotton P."/>
            <person name="Danchin E.G."/>
            <person name="Da Silva C."/>
            <person name="Gautier A."/>
            <person name="Giraud C."/>
            <person name="Giraud T."/>
            <person name="Gonzalez C."/>
            <person name="Grossetete S."/>
            <person name="Guldener U."/>
            <person name="Henrissat B."/>
            <person name="Howlett B.J."/>
            <person name="Kodira C."/>
            <person name="Kretschmer M."/>
            <person name="Lappartient A."/>
            <person name="Leroch M."/>
            <person name="Levis C."/>
            <person name="Mauceli E."/>
            <person name="Neuveglise C."/>
            <person name="Oeser B."/>
            <person name="Pearson M."/>
            <person name="Poulain J."/>
            <person name="Poussereau N."/>
            <person name="Quesneville H."/>
            <person name="Rascle C."/>
            <person name="Schumacher J."/>
            <person name="Segurens B."/>
            <person name="Sexton A."/>
            <person name="Silva E."/>
            <person name="Sirven C."/>
            <person name="Soanes D.M."/>
            <person name="Talbot N.J."/>
            <person name="Templeton M."/>
            <person name="Yandava C."/>
            <person name="Yarden O."/>
            <person name="Zeng Q."/>
            <person name="Rollins J.A."/>
            <person name="Lebrun M.H."/>
            <person name="Dickman M."/>
        </authorList>
    </citation>
    <scope>NUCLEOTIDE SEQUENCE [LARGE SCALE GENOMIC DNA]</scope>
    <source>
        <strain evidence="3">T4</strain>
    </source>
</reference>
<gene>
    <name evidence="2" type="ORF">BofuT4_uP108980.1</name>
</gene>
<evidence type="ECO:0000313" key="3">
    <source>
        <dbReference type="Proteomes" id="UP000008177"/>
    </source>
</evidence>
<name>G2Y7B2_BOTF4</name>
<evidence type="ECO:0000256" key="1">
    <source>
        <dbReference type="SAM" id="SignalP"/>
    </source>
</evidence>